<dbReference type="Proteomes" id="UP000646659">
    <property type="component" value="Unassembled WGS sequence"/>
</dbReference>
<dbReference type="NCBIfam" id="NF041364">
    <property type="entry name" value="GntC_guanitoxin"/>
    <property type="match status" value="1"/>
</dbReference>
<dbReference type="SUPFAM" id="SSF53383">
    <property type="entry name" value="PLP-dependent transferases"/>
    <property type="match status" value="1"/>
</dbReference>
<evidence type="ECO:0000256" key="5">
    <source>
        <dbReference type="ARBA" id="ARBA00022679"/>
    </source>
</evidence>
<dbReference type="InterPro" id="IPR050596">
    <property type="entry name" value="AspAT/PAT-like"/>
</dbReference>
<dbReference type="GO" id="GO:0030170">
    <property type="term" value="F:pyridoxal phosphate binding"/>
    <property type="evidence" value="ECO:0007669"/>
    <property type="project" value="InterPro"/>
</dbReference>
<evidence type="ECO:0000259" key="8">
    <source>
        <dbReference type="Pfam" id="PF00155"/>
    </source>
</evidence>
<organism evidence="9 10">
    <name type="scientific">Methanothermobacter thermautotrophicus</name>
    <name type="common">Methanobacterium thermoformicicum</name>
    <dbReference type="NCBI Taxonomy" id="145262"/>
    <lineage>
        <taxon>Archaea</taxon>
        <taxon>Methanobacteriati</taxon>
        <taxon>Methanobacteriota</taxon>
        <taxon>Methanomada group</taxon>
        <taxon>Methanobacteria</taxon>
        <taxon>Methanobacteriales</taxon>
        <taxon>Methanobacteriaceae</taxon>
        <taxon>Methanothermobacter</taxon>
    </lineage>
</organism>
<name>A0A842YIE9_METTF</name>
<dbReference type="InterPro" id="IPR015424">
    <property type="entry name" value="PyrdxlP-dep_Trfase"/>
</dbReference>
<accession>A0A842YIE9</accession>
<evidence type="ECO:0000313" key="10">
    <source>
        <dbReference type="Proteomes" id="UP000646659"/>
    </source>
</evidence>
<dbReference type="InterPro" id="IPR015422">
    <property type="entry name" value="PyrdxlP-dep_Trfase_small"/>
</dbReference>
<dbReference type="InterPro" id="IPR004839">
    <property type="entry name" value="Aminotransferase_I/II_large"/>
</dbReference>
<dbReference type="FunFam" id="3.40.640.10:FF:000033">
    <property type="entry name" value="Aspartate aminotransferase"/>
    <property type="match status" value="1"/>
</dbReference>
<keyword evidence="4 7" id="KW-0032">Aminotransferase</keyword>
<comment type="caution">
    <text evidence="9">The sequence shown here is derived from an EMBL/GenBank/DDBJ whole genome shotgun (WGS) entry which is preliminary data.</text>
</comment>
<dbReference type="RefSeq" id="WP_192961031.1">
    <property type="nucleotide sequence ID" value="NZ_QKOF01000001.1"/>
</dbReference>
<dbReference type="EMBL" id="QKOF01000001">
    <property type="protein sequence ID" value="MBE2899222.1"/>
    <property type="molecule type" value="Genomic_DNA"/>
</dbReference>
<dbReference type="GO" id="GO:0008483">
    <property type="term" value="F:transaminase activity"/>
    <property type="evidence" value="ECO:0007669"/>
    <property type="project" value="UniProtKB-KW"/>
</dbReference>
<evidence type="ECO:0000313" key="9">
    <source>
        <dbReference type="EMBL" id="MBE2899222.1"/>
    </source>
</evidence>
<dbReference type="InterPro" id="IPR004838">
    <property type="entry name" value="NHTrfase_class1_PyrdxlP-BS"/>
</dbReference>
<proteinExistence type="inferred from homology"/>
<evidence type="ECO:0000256" key="7">
    <source>
        <dbReference type="RuleBase" id="RU000481"/>
    </source>
</evidence>
<sequence length="374" mass="41094">MIMKKFASRVKDIQLSEIRKIFDVAGEDTINLGIGEPDFSVPDHVREAVKDAVDEGLTHYTSNMGMEELREAIADKLKRENRVHAEPESIIVTVGASEAIFMCTHALLEEGDHALIPDPGFLSYDACVRLSGAVSIPVPLSMDEGFSMSPERVESLITEDTRVIIMNSPSNPTGSVMGKDDVRGIAEIAEDNDLIIISDEIYEKILYDGEHYSPARFTDNALIINGFSKTYAMTGLRIGYVAGCEDIIEELLKVHQYNTACAPSISQCAALAALRGPQDCVKDMVDEFRRRRDLMFSSLTDMGLECVLPGGAFYMFPHVGDSEEFSRLSLEAGVAVVPGSAFGDEGKGYVRMSYATSYELIEEAMERLRTVCGV</sequence>
<evidence type="ECO:0000256" key="3">
    <source>
        <dbReference type="ARBA" id="ARBA00011738"/>
    </source>
</evidence>
<comment type="cofactor">
    <cofactor evidence="1 7">
        <name>pyridoxal 5'-phosphate</name>
        <dbReference type="ChEBI" id="CHEBI:597326"/>
    </cofactor>
</comment>
<evidence type="ECO:0000256" key="4">
    <source>
        <dbReference type="ARBA" id="ARBA00022576"/>
    </source>
</evidence>
<dbReference type="Pfam" id="PF00155">
    <property type="entry name" value="Aminotran_1_2"/>
    <property type="match status" value="1"/>
</dbReference>
<dbReference type="PROSITE" id="PS00105">
    <property type="entry name" value="AA_TRANSFER_CLASS_1"/>
    <property type="match status" value="1"/>
</dbReference>
<reference evidence="9" key="1">
    <citation type="submission" date="2018-06" db="EMBL/GenBank/DDBJ databases">
        <title>Draft genome sequence of Methanothermobacter thermautotrophicus Strain WHS, a thermophilic, hydrogenotrophic methanogen isolated from Washburn Hot Springs in Yellowstone National Park, USA.</title>
        <authorList>
            <person name="Mckay L.J."/>
            <person name="Klingelsmith K."/>
            <person name="Inskeep W.P."/>
            <person name="Fields M.W."/>
        </authorList>
    </citation>
    <scope>NUCLEOTIDE SEQUENCE</scope>
    <source>
        <strain evidence="9">WHS</strain>
    </source>
</reference>
<dbReference type="PANTHER" id="PTHR46383">
    <property type="entry name" value="ASPARTATE AMINOTRANSFERASE"/>
    <property type="match status" value="1"/>
</dbReference>
<comment type="subunit">
    <text evidence="3">Homodimer.</text>
</comment>
<dbReference type="CDD" id="cd00609">
    <property type="entry name" value="AAT_like"/>
    <property type="match status" value="1"/>
</dbReference>
<keyword evidence="5 7" id="KW-0808">Transferase</keyword>
<dbReference type="AlphaFoldDB" id="A0A842YIE9"/>
<dbReference type="GO" id="GO:0006520">
    <property type="term" value="P:amino acid metabolic process"/>
    <property type="evidence" value="ECO:0007669"/>
    <property type="project" value="InterPro"/>
</dbReference>
<comment type="similarity">
    <text evidence="2 7">Belongs to the class-I pyridoxal-phosphate-dependent aminotransferase family.</text>
</comment>
<evidence type="ECO:0000256" key="2">
    <source>
        <dbReference type="ARBA" id="ARBA00007441"/>
    </source>
</evidence>
<dbReference type="InterPro" id="IPR015421">
    <property type="entry name" value="PyrdxlP-dep_Trfase_major"/>
</dbReference>
<dbReference type="Gene3D" id="3.40.640.10">
    <property type="entry name" value="Type I PLP-dependent aspartate aminotransferase-like (Major domain)"/>
    <property type="match status" value="1"/>
</dbReference>
<evidence type="ECO:0000256" key="6">
    <source>
        <dbReference type="ARBA" id="ARBA00022898"/>
    </source>
</evidence>
<protein>
    <recommendedName>
        <fullName evidence="7">Aminotransferase</fullName>
        <ecNumber evidence="7">2.6.1.-</ecNumber>
    </recommendedName>
</protein>
<gene>
    <name evidence="9" type="ORF">DNK57_00015</name>
</gene>
<evidence type="ECO:0000256" key="1">
    <source>
        <dbReference type="ARBA" id="ARBA00001933"/>
    </source>
</evidence>
<keyword evidence="6" id="KW-0663">Pyridoxal phosphate</keyword>
<dbReference type="EC" id="2.6.1.-" evidence="7"/>
<dbReference type="Gene3D" id="3.90.1150.10">
    <property type="entry name" value="Aspartate Aminotransferase, domain 1"/>
    <property type="match status" value="1"/>
</dbReference>
<feature type="domain" description="Aminotransferase class I/classII large" evidence="8">
    <location>
        <begin position="28"/>
        <end position="368"/>
    </location>
</feature>
<dbReference type="OrthoDB" id="372018at2157"/>
<dbReference type="PANTHER" id="PTHR46383:SF3">
    <property type="entry name" value="ASPARTATE AMINOTRANSFERASE-RELATED"/>
    <property type="match status" value="1"/>
</dbReference>